<dbReference type="PANTHER" id="PTHR34978:SF3">
    <property type="entry name" value="SLR0241 PROTEIN"/>
    <property type="match status" value="1"/>
</dbReference>
<feature type="transmembrane region" description="Helical" evidence="7">
    <location>
        <begin position="282"/>
        <end position="305"/>
    </location>
</feature>
<keyword evidence="7" id="KW-1133">Transmembrane helix</keyword>
<keyword evidence="3 6" id="KW-0378">Hydrolase</keyword>
<dbReference type="Gene3D" id="3.30.2010.10">
    <property type="entry name" value="Metalloproteases ('zincins'), catalytic domain"/>
    <property type="match status" value="1"/>
</dbReference>
<organism evidence="9 10">
    <name type="scientific">Nocardia cyriacigeorgica</name>
    <dbReference type="NCBI Taxonomy" id="135487"/>
    <lineage>
        <taxon>Bacteria</taxon>
        <taxon>Bacillati</taxon>
        <taxon>Actinomycetota</taxon>
        <taxon>Actinomycetes</taxon>
        <taxon>Mycobacteriales</taxon>
        <taxon>Nocardiaceae</taxon>
        <taxon>Nocardia</taxon>
    </lineage>
</organism>
<evidence type="ECO:0000256" key="2">
    <source>
        <dbReference type="ARBA" id="ARBA00022723"/>
    </source>
</evidence>
<dbReference type="PANTHER" id="PTHR34978">
    <property type="entry name" value="POSSIBLE SENSOR-TRANSDUCER PROTEIN BLAR"/>
    <property type="match status" value="1"/>
</dbReference>
<dbReference type="Pfam" id="PF01435">
    <property type="entry name" value="Peptidase_M48"/>
    <property type="match status" value="1"/>
</dbReference>
<keyword evidence="1 6" id="KW-0645">Protease</keyword>
<comment type="caution">
    <text evidence="9">The sequence shown here is derived from an EMBL/GenBank/DDBJ whole genome shotgun (WGS) entry which is preliminary data.</text>
</comment>
<accession>A0A6P1CLI4</accession>
<dbReference type="Proteomes" id="UP000471166">
    <property type="component" value="Unassembled WGS sequence"/>
</dbReference>
<dbReference type="GO" id="GO:0046872">
    <property type="term" value="F:metal ion binding"/>
    <property type="evidence" value="ECO:0007669"/>
    <property type="project" value="UniProtKB-KW"/>
</dbReference>
<comment type="cofactor">
    <cofactor evidence="6">
        <name>Zn(2+)</name>
        <dbReference type="ChEBI" id="CHEBI:29105"/>
    </cofactor>
    <text evidence="6">Binds 1 zinc ion per subunit.</text>
</comment>
<keyword evidence="5 6" id="KW-0482">Metalloprotease</keyword>
<evidence type="ECO:0000256" key="3">
    <source>
        <dbReference type="ARBA" id="ARBA00022801"/>
    </source>
</evidence>
<reference evidence="9 10" key="1">
    <citation type="submission" date="2020-01" db="EMBL/GenBank/DDBJ databases">
        <title>Genetics and antimicrobial susceptibilities of Nocardia species isolated from the soil; a comparison with species isolated from humans.</title>
        <authorList>
            <person name="Carrasco G."/>
            <person name="Monzon S."/>
            <person name="Sansegundo M."/>
            <person name="Garcia E."/>
            <person name="Garrido N."/>
            <person name="Medina M.J."/>
            <person name="Villalon P."/>
            <person name="Ramirez-Arocha A.C."/>
            <person name="Jimenez P."/>
            <person name="Cuesta I."/>
            <person name="Valdezate S."/>
        </authorList>
    </citation>
    <scope>NUCLEOTIDE SEQUENCE [LARGE SCALE GENOMIC DNA]</scope>
    <source>
        <strain evidence="9 10">CNM20110626</strain>
    </source>
</reference>
<keyword evidence="4 6" id="KW-0862">Zinc</keyword>
<dbReference type="GO" id="GO:0006508">
    <property type="term" value="P:proteolysis"/>
    <property type="evidence" value="ECO:0007669"/>
    <property type="project" value="UniProtKB-KW"/>
</dbReference>
<gene>
    <name evidence="9" type="ORF">GV791_12215</name>
</gene>
<comment type="similarity">
    <text evidence="6">Belongs to the peptidase M48 family.</text>
</comment>
<evidence type="ECO:0000256" key="4">
    <source>
        <dbReference type="ARBA" id="ARBA00022833"/>
    </source>
</evidence>
<dbReference type="RefSeq" id="WP_163844467.1">
    <property type="nucleotide sequence ID" value="NZ_AP026975.1"/>
</dbReference>
<feature type="transmembrane region" description="Helical" evidence="7">
    <location>
        <begin position="35"/>
        <end position="58"/>
    </location>
</feature>
<keyword evidence="2" id="KW-0479">Metal-binding</keyword>
<protein>
    <submittedName>
        <fullName evidence="9">M56 family metallopeptidase</fullName>
    </submittedName>
</protein>
<dbReference type="CDD" id="cd07326">
    <property type="entry name" value="M56_BlaR1_MecR1_like"/>
    <property type="match status" value="1"/>
</dbReference>
<evidence type="ECO:0000259" key="8">
    <source>
        <dbReference type="Pfam" id="PF01435"/>
    </source>
</evidence>
<dbReference type="InterPro" id="IPR052173">
    <property type="entry name" value="Beta-lactam_resp_regulator"/>
</dbReference>
<name>A0A6P1CLI4_9NOCA</name>
<feature type="domain" description="Peptidase M48" evidence="8">
    <location>
        <begin position="134"/>
        <end position="198"/>
    </location>
</feature>
<dbReference type="EMBL" id="JAAGVB010000016">
    <property type="protein sequence ID" value="NEW33318.1"/>
    <property type="molecule type" value="Genomic_DNA"/>
</dbReference>
<keyword evidence="7" id="KW-0472">Membrane</keyword>
<sequence length="315" mass="33821">MSLALLLLVAAALIATVMPRVLESTRLAVTRPAVVLVAWLTSIGAVLLFTGSAVLMLLGPEHPPAEAAVDAVLRCLSAFHHTTRPWVSDVMTIVTTCAAMALTARAVVFSRRHRAVRQRVQQRHRDTLSVVARRRSESDVMWLDHAVPLAYAVGGRPGFVVATDGLSSMLTHRERDAVLAHERAHLRGHHHRIAAFCDVLATALPFVPLFRRAPRAVRTLLELLADHHAARATSPAVVRSALAAVTSAGTPLAPEWSLRAGDDTAVRLESLAFDVPRRFPRFACLSAAITVVTVPALASLAFVTLSSVGACLLLS</sequence>
<evidence type="ECO:0000256" key="5">
    <source>
        <dbReference type="ARBA" id="ARBA00023049"/>
    </source>
</evidence>
<evidence type="ECO:0000256" key="6">
    <source>
        <dbReference type="RuleBase" id="RU003983"/>
    </source>
</evidence>
<evidence type="ECO:0000256" key="7">
    <source>
        <dbReference type="SAM" id="Phobius"/>
    </source>
</evidence>
<evidence type="ECO:0000313" key="10">
    <source>
        <dbReference type="Proteomes" id="UP000471166"/>
    </source>
</evidence>
<evidence type="ECO:0000256" key="1">
    <source>
        <dbReference type="ARBA" id="ARBA00022670"/>
    </source>
</evidence>
<proteinExistence type="inferred from homology"/>
<keyword evidence="7" id="KW-0812">Transmembrane</keyword>
<dbReference type="AlphaFoldDB" id="A0A6P1CLI4"/>
<dbReference type="GO" id="GO:0004222">
    <property type="term" value="F:metalloendopeptidase activity"/>
    <property type="evidence" value="ECO:0007669"/>
    <property type="project" value="InterPro"/>
</dbReference>
<evidence type="ECO:0000313" key="9">
    <source>
        <dbReference type="EMBL" id="NEW33318.1"/>
    </source>
</evidence>
<dbReference type="InterPro" id="IPR001915">
    <property type="entry name" value="Peptidase_M48"/>
</dbReference>